<dbReference type="RefSeq" id="WP_013615410.1">
    <property type="nucleotide sequence ID" value="NC_015161.1"/>
</dbReference>
<dbReference type="HOGENOM" id="CLU_014753_1_0_0"/>
<dbReference type="KEGG" id="dpt:Deipr_1668"/>
<reference evidence="3 4" key="2">
    <citation type="journal article" date="2012" name="Stand. Genomic Sci.">
        <title>Complete genome sequence of the orange-red pigmented, radioresistant Deinococcus proteolyticus type strain (MRP(T)).</title>
        <authorList>
            <person name="Copeland A."/>
            <person name="Zeytun A."/>
            <person name="Yassawong M."/>
            <person name="Nolan M."/>
            <person name="Lucas S."/>
            <person name="Hammon N."/>
            <person name="Deshpande S."/>
            <person name="Cheng J.F."/>
            <person name="Han C."/>
            <person name="Tapia R."/>
            <person name="Goodwin L.A."/>
            <person name="Pitluck S."/>
            <person name="Mavromatis K."/>
            <person name="Liolios K."/>
            <person name="Pagani I."/>
            <person name="Ivanova N."/>
            <person name="Mikhailova N."/>
            <person name="Pati A."/>
            <person name="Chen A."/>
            <person name="Palaniappan K."/>
            <person name="Land M."/>
            <person name="Hauser L."/>
            <person name="Jeffries C.D."/>
            <person name="Brambilla E.M."/>
            <person name="Rohde M."/>
            <person name="Sikorski J."/>
            <person name="Pukall R."/>
            <person name="Goker M."/>
            <person name="Detter J.C."/>
            <person name="Woyke T."/>
            <person name="Bristow J."/>
            <person name="Eisen J.A."/>
            <person name="Markowitz V."/>
            <person name="Hugenholtz P."/>
            <person name="Kyrpides N.C."/>
            <person name="Klenk H.P."/>
            <person name="Lapidus A."/>
        </authorList>
    </citation>
    <scope>NUCLEOTIDE SEQUENCE [LARGE SCALE GENOMIC DNA]</scope>
    <source>
        <strain evidence="4">ATCC 35074 / DSM 20540 / JCM 6276 / NBRC 101906 / NCIMB 13154 / VKM Ac-1939 / CCM 2703 / MRP</strain>
    </source>
</reference>
<protein>
    <recommendedName>
        <fullName evidence="2">Copper amine oxidase-like N-terminal domain-containing protein</fullName>
    </recommendedName>
</protein>
<dbReference type="SUPFAM" id="SSF49299">
    <property type="entry name" value="PKD domain"/>
    <property type="match status" value="1"/>
</dbReference>
<gene>
    <name evidence="3" type="ordered locus">Deipr_1668</name>
</gene>
<evidence type="ECO:0000313" key="4">
    <source>
        <dbReference type="Proteomes" id="UP000007718"/>
    </source>
</evidence>
<dbReference type="Gene3D" id="2.60.40.10">
    <property type="entry name" value="Immunoglobulins"/>
    <property type="match status" value="1"/>
</dbReference>
<evidence type="ECO:0000256" key="1">
    <source>
        <dbReference type="SAM" id="MobiDB-lite"/>
    </source>
</evidence>
<dbReference type="AlphaFoldDB" id="F0RKU0"/>
<dbReference type="EMBL" id="CP002536">
    <property type="protein sequence ID" value="ADY26802.1"/>
    <property type="molecule type" value="Genomic_DNA"/>
</dbReference>
<reference evidence="4" key="1">
    <citation type="submission" date="2011-02" db="EMBL/GenBank/DDBJ databases">
        <title>The complete sequence of chromosome of Deinococcus proteolyticus DSM 20540.</title>
        <authorList>
            <consortium name="US DOE Joint Genome Institute (JGI-PGF)"/>
            <person name="Lucas S."/>
            <person name="Copeland A."/>
            <person name="Lapidus A."/>
            <person name="Bruce D."/>
            <person name="Goodwin L."/>
            <person name="Pitluck S."/>
            <person name="Kyrpides N."/>
            <person name="Mavromatis K."/>
            <person name="Pagani I."/>
            <person name="Ivanova N."/>
            <person name="Ovchinnikova G."/>
            <person name="Zeytun A."/>
            <person name="Detter J.C."/>
            <person name="Han C."/>
            <person name="Land M."/>
            <person name="Hauser L."/>
            <person name="Markowitz V."/>
            <person name="Cheng J.-F."/>
            <person name="Hugenholtz P."/>
            <person name="Woyke T."/>
            <person name="Wu D."/>
            <person name="Pukall R."/>
            <person name="Steenblock K."/>
            <person name="Brambilla E."/>
            <person name="Klenk H.-P."/>
            <person name="Eisen J.A."/>
        </authorList>
    </citation>
    <scope>NUCLEOTIDE SEQUENCE [LARGE SCALE GENOMIC DNA]</scope>
    <source>
        <strain evidence="4">ATCC 35074 / DSM 20540 / JCM 6276 / NBRC 101906 / NCIMB 13154 / VKM Ac-1939 / CCM 2703 / MRP</strain>
    </source>
</reference>
<name>F0RKU0_DEIPM</name>
<proteinExistence type="predicted"/>
<dbReference type="STRING" id="693977.Deipr_1668"/>
<sequence length="602" mass="63483">MLRPGLLSLGLGLWGAAEAQLQLSFSTGESSVQINGRSANIAAPQVVEGRTMLPLNDTVLLLGYYLTRSGNTVSVVGGNLSVDLDSGYATVGGQRQEAGSVAVLGGKLYVSARVIAAGLGGQLSTGSGNSLVLTAQPKGSFVPPTRTALPSAVPGAVAPAPTPAPARPAPAPAVPTPSPAAQPSAPQARFSTDKAVYAPGERVVYTEYSYDPEGGGIASRNWTGRQDVYWAPGSYPVSLQVTNGRGQSSSAYTRTIRVEGQAAETPVTYALRYGQIGDRFADGRVLNYPALNMTQGTPRNLPLLFSDSPEKPQQSGVLYGDQVSGEARLLGYHVNDLGRPARLYIVARNLESRPVSVQVARQGETAPSRLEGILGQVTLMDYFASPARGAVNVPAGGLSALYVSPSLSQGHGVSILQDIVSSGRVAVSFVMLEDGLTLSDAVLRSLPYLPLDGRHQRGTFAGADRPMSTALTQLPARVVIGDGQHDPVLTGRDSVTGSTQRLAGNYGVLYDMEFTGAANTAVALSPRGGLYRGAMRIIDGDLTQVIKLPREGNALTPNEPQLLWRAKSDRVRIQFMPSNGSALPVNLVFYRLPQNTYKWYQP</sequence>
<dbReference type="Proteomes" id="UP000007718">
    <property type="component" value="Chromosome"/>
</dbReference>
<feature type="domain" description="Copper amine oxidase-like N-terminal" evidence="2">
    <location>
        <begin position="33"/>
        <end position="128"/>
    </location>
</feature>
<dbReference type="InterPro" id="IPR013783">
    <property type="entry name" value="Ig-like_fold"/>
</dbReference>
<feature type="region of interest" description="Disordered" evidence="1">
    <location>
        <begin position="153"/>
        <end position="189"/>
    </location>
</feature>
<evidence type="ECO:0000259" key="2">
    <source>
        <dbReference type="Pfam" id="PF07833"/>
    </source>
</evidence>
<keyword evidence="4" id="KW-1185">Reference proteome</keyword>
<dbReference type="OrthoDB" id="25008at2"/>
<dbReference type="InterPro" id="IPR012854">
    <property type="entry name" value="Cu_amine_oxidase-like_N"/>
</dbReference>
<accession>F0RKU0</accession>
<feature type="compositionally biased region" description="Pro residues" evidence="1">
    <location>
        <begin position="160"/>
        <end position="180"/>
    </location>
</feature>
<evidence type="ECO:0000313" key="3">
    <source>
        <dbReference type="EMBL" id="ADY26802.1"/>
    </source>
</evidence>
<dbReference type="eggNOG" id="COG3291">
    <property type="taxonomic scope" value="Bacteria"/>
</dbReference>
<dbReference type="InterPro" id="IPR035986">
    <property type="entry name" value="PKD_dom_sf"/>
</dbReference>
<dbReference type="Pfam" id="PF07833">
    <property type="entry name" value="Cu_amine_oxidN1"/>
    <property type="match status" value="1"/>
</dbReference>
<organism evidence="3 4">
    <name type="scientific">Deinococcus proteolyticus (strain ATCC 35074 / DSM 20540 / JCM 6276 / NBRC 101906 / NCIMB 13154 / VKM Ac-1939 / CCM 2703 / MRP)</name>
    <dbReference type="NCBI Taxonomy" id="693977"/>
    <lineage>
        <taxon>Bacteria</taxon>
        <taxon>Thermotogati</taxon>
        <taxon>Deinococcota</taxon>
        <taxon>Deinococci</taxon>
        <taxon>Deinococcales</taxon>
        <taxon>Deinococcaceae</taxon>
        <taxon>Deinococcus</taxon>
    </lineage>
</organism>